<feature type="compositionally biased region" description="Polar residues" evidence="1">
    <location>
        <begin position="560"/>
        <end position="576"/>
    </location>
</feature>
<dbReference type="Pfam" id="PF15690">
    <property type="entry name" value="NRIP1_repr_4"/>
    <property type="match status" value="2"/>
</dbReference>
<dbReference type="Pfam" id="PF15688">
    <property type="entry name" value="NRIP1_repr_2"/>
    <property type="match status" value="1"/>
</dbReference>
<feature type="region of interest" description="Disordered" evidence="1">
    <location>
        <begin position="780"/>
        <end position="799"/>
    </location>
</feature>
<dbReference type="GO" id="GO:0006357">
    <property type="term" value="P:regulation of transcription by RNA polymerase II"/>
    <property type="evidence" value="ECO:0007669"/>
    <property type="project" value="InterPro"/>
</dbReference>
<dbReference type="GO" id="GO:0005102">
    <property type="term" value="F:signaling receptor binding"/>
    <property type="evidence" value="ECO:0007669"/>
    <property type="project" value="InterPro"/>
</dbReference>
<evidence type="ECO:0000259" key="4">
    <source>
        <dbReference type="Pfam" id="PF15690"/>
    </source>
</evidence>
<reference evidence="5" key="1">
    <citation type="submission" date="2025-08" db="UniProtKB">
        <authorList>
            <consortium name="Ensembl"/>
        </authorList>
    </citation>
    <scope>IDENTIFICATION</scope>
</reference>
<name>A0A3B3RTK4_9TELE</name>
<feature type="domain" description="Nuclear receptor-interacting protein 1 repression" evidence="2">
    <location>
        <begin position="27"/>
        <end position="327"/>
    </location>
</feature>
<evidence type="ECO:0000256" key="1">
    <source>
        <dbReference type="SAM" id="MobiDB-lite"/>
    </source>
</evidence>
<evidence type="ECO:0000313" key="5">
    <source>
        <dbReference type="Ensembl" id="ENSPKIP00000021643.1"/>
    </source>
</evidence>
<dbReference type="GO" id="GO:0005634">
    <property type="term" value="C:nucleus"/>
    <property type="evidence" value="ECO:0007669"/>
    <property type="project" value="InterPro"/>
</dbReference>
<dbReference type="InterPro" id="IPR031405">
    <property type="entry name" value="NRIP1_RD1"/>
</dbReference>
<feature type="region of interest" description="Disordered" evidence="1">
    <location>
        <begin position="985"/>
        <end position="1029"/>
    </location>
</feature>
<dbReference type="InterPro" id="IPR031408">
    <property type="entry name" value="NRIP1_RD4"/>
</dbReference>
<feature type="compositionally biased region" description="Low complexity" evidence="1">
    <location>
        <begin position="48"/>
        <end position="57"/>
    </location>
</feature>
<reference evidence="5" key="2">
    <citation type="submission" date="2025-09" db="UniProtKB">
        <authorList>
            <consortium name="Ensembl"/>
        </authorList>
    </citation>
    <scope>IDENTIFICATION</scope>
</reference>
<feature type="region of interest" description="Disordered" evidence="1">
    <location>
        <begin position="31"/>
        <end position="125"/>
    </location>
</feature>
<dbReference type="GO" id="GO:0003712">
    <property type="term" value="F:transcription coregulator activity"/>
    <property type="evidence" value="ECO:0007669"/>
    <property type="project" value="InterPro"/>
</dbReference>
<feature type="region of interest" description="Disordered" evidence="1">
    <location>
        <begin position="531"/>
        <end position="578"/>
    </location>
</feature>
<feature type="region of interest" description="Disordered" evidence="1">
    <location>
        <begin position="390"/>
        <end position="435"/>
    </location>
</feature>
<dbReference type="OrthoDB" id="9878150at2759"/>
<evidence type="ECO:0000259" key="3">
    <source>
        <dbReference type="Pfam" id="PF15688"/>
    </source>
</evidence>
<dbReference type="GeneTree" id="ENSGT00390000007999"/>
<accession>A0A3B3RTK4</accession>
<sequence>MTHGGEPGSETHQDSAVLTYLEGLLMHQVAGRPSGAVAAQRPEGRPGGQDQADGAARAPPPPHSPAQQDKRPSPGGPPRHFKKARLLRSEAWREPEGQALRVPTGGTNEQGMAPRGGAADSSAQGESTLLASLLQSFGSRLHGAAVTQQVTRDLKESEPKQDLKEPELKEPESKQPDAKHQEPQANKEDPRCCGTASGRLKSLMRRSRTQNHGDVPYRRRTAHESPPQDTPRLPSSDSCATRLKAVAGLAKVRSSPASSPRPSVACSQLALLLSSEAHLQQYSREQAMKAQLSSRAASERLAAMATQKDKHGQPRLTPDAVSSLNAQHRTHPHLPLDSHKQNPSPVPGQSRLHGSPQNSLTARDKRPLSKHSARPSQTCSSLLLLLLNNHNSSNGHPEREDSTLPVQRSPLPSDGEFSNQENGHAKENSDAESSYSCCSPIDLSVKSRSTGPVLGSSSSSSLDKLTESLIKKWKPETPGSETEELKMRREVKSPQKVTLLQLLQDHKNAERPSRITEHPSEFQRDVIPKLSNVPKGRFTPTTLSERSVTQSPANGMPDKNFQSSSTFPSGQDSSGAVSPYRLYASPHIQSTPLDLCKSKSHPSESVQEPAFSASKLLQNLAQCGVQNAAPSPPHGAPMPPSKRLCRGLEIKADKTLPERLPAPVQQNQSPMLDGPQENHRPHMRGLSSPVSEIENLLERRTVLQLLLGNSTSKDKPGSKVSREFLTDSYEKQSEKVTTCDRFNGPSPDVKIKVEPEDEGQLSDDARGVERSCNENARRCLDSVPPQDVKSEPAPTETVPKDGLLSQLLKQQPRNHQANAQADVSVGNANEERQEHQGLVIPKKRRICLELESRLSNDPTQMSAGKATQKGTAATGDRPASRMPEWSSVRQTKNPQLADLPASCLGSESPPKGGRTFNVLKQLLLSDNCLRDLAQPGGTSSPPALLTHCKTNGSMSLGLSHDSSSSKWNLGVPGLGPSELKGTILDSPWGYPGARQEKTNPVPFNKESEGPIQGVISRKDKQDSDFDSPRLTKSNPILYYMLQKGNAHLAREVRDLGAEEHHEVQVKDESEVDVKDYDHKLNLKCHLKPHDEQRGEEGGQLNGSLEKC</sequence>
<feature type="region of interest" description="Disordered" evidence="1">
    <location>
        <begin position="853"/>
        <end position="911"/>
    </location>
</feature>
<feature type="region of interest" description="Disordered" evidence="1">
    <location>
        <begin position="299"/>
        <end position="376"/>
    </location>
</feature>
<evidence type="ECO:0000259" key="2">
    <source>
        <dbReference type="Pfam" id="PF15687"/>
    </source>
</evidence>
<feature type="domain" description="Nuclear receptor-interacting protein 1 repression" evidence="4">
    <location>
        <begin position="998"/>
        <end position="1083"/>
    </location>
</feature>
<feature type="region of interest" description="Disordered" evidence="1">
    <location>
        <begin position="664"/>
        <end position="685"/>
    </location>
</feature>
<organism evidence="5 6">
    <name type="scientific">Paramormyrops kingsleyae</name>
    <dbReference type="NCBI Taxonomy" id="1676925"/>
    <lineage>
        <taxon>Eukaryota</taxon>
        <taxon>Metazoa</taxon>
        <taxon>Chordata</taxon>
        <taxon>Craniata</taxon>
        <taxon>Vertebrata</taxon>
        <taxon>Euteleostomi</taxon>
        <taxon>Actinopterygii</taxon>
        <taxon>Neopterygii</taxon>
        <taxon>Teleostei</taxon>
        <taxon>Osteoglossocephala</taxon>
        <taxon>Osteoglossomorpha</taxon>
        <taxon>Osteoglossiformes</taxon>
        <taxon>Mormyridae</taxon>
        <taxon>Paramormyrops</taxon>
    </lineage>
</organism>
<feature type="compositionally biased region" description="Basic and acidic residues" evidence="1">
    <location>
        <begin position="87"/>
        <end position="96"/>
    </location>
</feature>
<dbReference type="Pfam" id="PF15687">
    <property type="entry name" value="NRIP1_repr_1"/>
    <property type="match status" value="1"/>
</dbReference>
<feature type="compositionally biased region" description="Basic and acidic residues" evidence="1">
    <location>
        <begin position="152"/>
        <end position="191"/>
    </location>
</feature>
<proteinExistence type="predicted"/>
<feature type="compositionally biased region" description="Polar residues" evidence="1">
    <location>
        <begin position="539"/>
        <end position="553"/>
    </location>
</feature>
<dbReference type="InterPro" id="IPR031406">
    <property type="entry name" value="NRIP1_RD2"/>
</dbReference>
<keyword evidence="6" id="KW-1185">Reference proteome</keyword>
<protein>
    <submittedName>
        <fullName evidence="5">Nuclear receptor interacting protein 1</fullName>
    </submittedName>
</protein>
<feature type="compositionally biased region" description="Basic and acidic residues" evidence="1">
    <location>
        <begin position="1016"/>
        <end position="1029"/>
    </location>
</feature>
<dbReference type="PANTHER" id="PTHR15088:SF0">
    <property type="entry name" value="NUCLEAR RECEPTOR-INTERACTING PROTEIN 1"/>
    <property type="match status" value="1"/>
</dbReference>
<feature type="domain" description="Nuclear receptor-interacting protein 1 repression" evidence="4">
    <location>
        <begin position="839"/>
        <end position="943"/>
    </location>
</feature>
<dbReference type="Proteomes" id="UP000261540">
    <property type="component" value="Unplaced"/>
</dbReference>
<dbReference type="Ensembl" id="ENSPKIT00000002284.1">
    <property type="protein sequence ID" value="ENSPKIP00000021643.1"/>
    <property type="gene ID" value="ENSPKIG00000005972.1"/>
</dbReference>
<feature type="compositionally biased region" description="Low complexity" evidence="1">
    <location>
        <begin position="863"/>
        <end position="875"/>
    </location>
</feature>
<dbReference type="PANTHER" id="PTHR15088">
    <property type="entry name" value="NUCLEAR FACTOR RIP140"/>
    <property type="match status" value="1"/>
</dbReference>
<feature type="compositionally biased region" description="Basic and acidic residues" evidence="1">
    <location>
        <begin position="1087"/>
        <end position="1096"/>
    </location>
</feature>
<feature type="region of interest" description="Disordered" evidence="1">
    <location>
        <begin position="147"/>
        <end position="238"/>
    </location>
</feature>
<dbReference type="STRING" id="1676925.ENSPKIP00000021643"/>
<feature type="region of interest" description="Disordered" evidence="1">
    <location>
        <begin position="1087"/>
        <end position="1107"/>
    </location>
</feature>
<dbReference type="AlphaFoldDB" id="A0A3B3RTK4"/>
<feature type="domain" description="Nuclear receptor-interacting protein 1 repression" evidence="3">
    <location>
        <begin position="410"/>
        <end position="723"/>
    </location>
</feature>
<dbReference type="InterPro" id="IPR026649">
    <property type="entry name" value="NRIP1"/>
</dbReference>
<evidence type="ECO:0000313" key="6">
    <source>
        <dbReference type="Proteomes" id="UP000261540"/>
    </source>
</evidence>